<name>A0AAN6NA34_9PEZI</name>
<feature type="compositionally biased region" description="Low complexity" evidence="1">
    <location>
        <begin position="129"/>
        <end position="147"/>
    </location>
</feature>
<proteinExistence type="predicted"/>
<feature type="compositionally biased region" description="Polar residues" evidence="1">
    <location>
        <begin position="156"/>
        <end position="169"/>
    </location>
</feature>
<evidence type="ECO:0000313" key="3">
    <source>
        <dbReference type="Proteomes" id="UP001303473"/>
    </source>
</evidence>
<dbReference type="AlphaFoldDB" id="A0AAN6NA34"/>
<comment type="caution">
    <text evidence="2">The sequence shown here is derived from an EMBL/GenBank/DDBJ whole genome shotgun (WGS) entry which is preliminary data.</text>
</comment>
<keyword evidence="3" id="KW-1185">Reference proteome</keyword>
<evidence type="ECO:0000313" key="2">
    <source>
        <dbReference type="EMBL" id="KAK3941992.1"/>
    </source>
</evidence>
<dbReference type="Proteomes" id="UP001303473">
    <property type="component" value="Unassembled WGS sequence"/>
</dbReference>
<evidence type="ECO:0000256" key="1">
    <source>
        <dbReference type="SAM" id="MobiDB-lite"/>
    </source>
</evidence>
<dbReference type="EMBL" id="MU853777">
    <property type="protein sequence ID" value="KAK3941992.1"/>
    <property type="molecule type" value="Genomic_DNA"/>
</dbReference>
<reference evidence="3" key="1">
    <citation type="journal article" date="2023" name="Mol. Phylogenet. Evol.">
        <title>Genome-scale phylogeny and comparative genomics of the fungal order Sordariales.</title>
        <authorList>
            <person name="Hensen N."/>
            <person name="Bonometti L."/>
            <person name="Westerberg I."/>
            <person name="Brannstrom I.O."/>
            <person name="Guillou S."/>
            <person name="Cros-Aarteil S."/>
            <person name="Calhoun S."/>
            <person name="Haridas S."/>
            <person name="Kuo A."/>
            <person name="Mondo S."/>
            <person name="Pangilinan J."/>
            <person name="Riley R."/>
            <person name="LaButti K."/>
            <person name="Andreopoulos B."/>
            <person name="Lipzen A."/>
            <person name="Chen C."/>
            <person name="Yan M."/>
            <person name="Daum C."/>
            <person name="Ng V."/>
            <person name="Clum A."/>
            <person name="Steindorff A."/>
            <person name="Ohm R.A."/>
            <person name="Martin F."/>
            <person name="Silar P."/>
            <person name="Natvig D.O."/>
            <person name="Lalanne C."/>
            <person name="Gautier V."/>
            <person name="Ament-Velasquez S.L."/>
            <person name="Kruys A."/>
            <person name="Hutchinson M.I."/>
            <person name="Powell A.J."/>
            <person name="Barry K."/>
            <person name="Miller A.N."/>
            <person name="Grigoriev I.V."/>
            <person name="Debuchy R."/>
            <person name="Gladieux P."/>
            <person name="Hiltunen Thoren M."/>
            <person name="Johannesson H."/>
        </authorList>
    </citation>
    <scope>NUCLEOTIDE SEQUENCE [LARGE SCALE GENOMIC DNA]</scope>
    <source>
        <strain evidence="3">CBS 340.73</strain>
    </source>
</reference>
<organism evidence="2 3">
    <name type="scientific">Diplogelasinospora grovesii</name>
    <dbReference type="NCBI Taxonomy" id="303347"/>
    <lineage>
        <taxon>Eukaryota</taxon>
        <taxon>Fungi</taxon>
        <taxon>Dikarya</taxon>
        <taxon>Ascomycota</taxon>
        <taxon>Pezizomycotina</taxon>
        <taxon>Sordariomycetes</taxon>
        <taxon>Sordariomycetidae</taxon>
        <taxon>Sordariales</taxon>
        <taxon>Diplogelasinosporaceae</taxon>
        <taxon>Diplogelasinospora</taxon>
    </lineage>
</organism>
<protein>
    <submittedName>
        <fullName evidence="2">Uncharacterized protein</fullName>
    </submittedName>
</protein>
<gene>
    <name evidence="2" type="ORF">QBC46DRAFT_406675</name>
</gene>
<accession>A0AAN6NA34</accession>
<sequence>MSGQRTYYLPPSDFSGTVDGVRISYNDETINALVGIENDELKRAMEDMAVQAALERGFDSVQIRSIPHSWTITRSGKKVNDGLHMTVSAGKRELTAHIYCSGVNPRRSPSRWYDALHNDHVKCEDRATSPNSSGGSRPPSAGRDSPSGSGGKRGQSGDSSSQAQESTETPPRWVPTGSNILGQRYRWWNGTEYPNHLC</sequence>
<feature type="region of interest" description="Disordered" evidence="1">
    <location>
        <begin position="124"/>
        <end position="180"/>
    </location>
</feature>